<organism evidence="3">
    <name type="scientific">hydrothermal vent metagenome</name>
    <dbReference type="NCBI Taxonomy" id="652676"/>
    <lineage>
        <taxon>unclassified sequences</taxon>
        <taxon>metagenomes</taxon>
        <taxon>ecological metagenomes</taxon>
    </lineage>
</organism>
<feature type="transmembrane region" description="Helical" evidence="1">
    <location>
        <begin position="182"/>
        <end position="208"/>
    </location>
</feature>
<dbReference type="Pfam" id="PF14342">
    <property type="entry name" value="DUF4396"/>
    <property type="match status" value="1"/>
</dbReference>
<dbReference type="EMBL" id="FPHL01000048">
    <property type="protein sequence ID" value="SFV67796.1"/>
    <property type="molecule type" value="Genomic_DNA"/>
</dbReference>
<evidence type="ECO:0000259" key="2">
    <source>
        <dbReference type="Pfam" id="PF14342"/>
    </source>
</evidence>
<reference evidence="3" key="1">
    <citation type="submission" date="2016-10" db="EMBL/GenBank/DDBJ databases">
        <authorList>
            <person name="de Groot N.N."/>
        </authorList>
    </citation>
    <scope>NUCLEOTIDE SEQUENCE</scope>
</reference>
<evidence type="ECO:0000313" key="3">
    <source>
        <dbReference type="EMBL" id="SFV67796.1"/>
    </source>
</evidence>
<feature type="transmembrane region" description="Helical" evidence="1">
    <location>
        <begin position="254"/>
        <end position="274"/>
    </location>
</feature>
<feature type="transmembrane region" description="Helical" evidence="1">
    <location>
        <begin position="116"/>
        <end position="136"/>
    </location>
</feature>
<protein>
    <submittedName>
        <fullName evidence="3">Multicopper oxidase</fullName>
    </submittedName>
</protein>
<gene>
    <name evidence="3" type="ORF">MNB_SV-10-1514</name>
</gene>
<keyword evidence="1" id="KW-0472">Membrane</keyword>
<evidence type="ECO:0000256" key="1">
    <source>
        <dbReference type="SAM" id="Phobius"/>
    </source>
</evidence>
<sequence>MTDFIDGMLILWYILTTGSILFLIWDLFTNTPTTRLMKLAWILVVLYTGPIGLLVYLLSCRKPIPHMHDAFINVHWKQAVGSLLHCVAGDATGIIFSAVVVYHFGLSNGIDLSIEYLSAFIVGLFIFQALFMLSMYKGNYWLAVRKTFFAETVSMNMVMLGMIPTMVILMHKLPGADNPNHMLFWGVMSLATIIGMITAYPINSWLVARGLKHGMMSAIPEPKSTEMAGMNMPSDMKEKVHTHTAVFPLWESTLILIGSFLLLLVSLWITNLFVPIRFIS</sequence>
<feature type="transmembrane region" description="Helical" evidence="1">
    <location>
        <begin position="40"/>
        <end position="58"/>
    </location>
</feature>
<keyword evidence="1" id="KW-1133">Transmembrane helix</keyword>
<proteinExistence type="predicted"/>
<feature type="domain" description="DUF4396" evidence="2">
    <location>
        <begin position="75"/>
        <end position="212"/>
    </location>
</feature>
<name>A0A1W1CPQ4_9ZZZZ</name>
<dbReference type="InterPro" id="IPR025509">
    <property type="entry name" value="DUF4396"/>
</dbReference>
<feature type="transmembrane region" description="Helical" evidence="1">
    <location>
        <begin position="148"/>
        <end position="170"/>
    </location>
</feature>
<feature type="transmembrane region" description="Helical" evidence="1">
    <location>
        <begin position="7"/>
        <end position="28"/>
    </location>
</feature>
<accession>A0A1W1CPQ4</accession>
<keyword evidence="1" id="KW-0812">Transmembrane</keyword>
<feature type="transmembrane region" description="Helical" evidence="1">
    <location>
        <begin position="79"/>
        <end position="104"/>
    </location>
</feature>
<dbReference type="AlphaFoldDB" id="A0A1W1CPQ4"/>